<keyword evidence="4" id="KW-1185">Reference proteome</keyword>
<evidence type="ECO:0000259" key="2">
    <source>
        <dbReference type="PROSITE" id="PS50076"/>
    </source>
</evidence>
<protein>
    <recommendedName>
        <fullName evidence="2">J domain-containing protein</fullName>
    </recommendedName>
</protein>
<dbReference type="PANTHER" id="PTHR44873:SF1">
    <property type="entry name" value="DNAJ HOMOLOG SUBFAMILY C MEMBER 30, MITOCHONDRIAL"/>
    <property type="match status" value="1"/>
</dbReference>
<organism evidence="3 4">
    <name type="scientific">Sinanodonta woodiana</name>
    <name type="common">Chinese pond mussel</name>
    <name type="synonym">Anodonta woodiana</name>
    <dbReference type="NCBI Taxonomy" id="1069815"/>
    <lineage>
        <taxon>Eukaryota</taxon>
        <taxon>Metazoa</taxon>
        <taxon>Spiralia</taxon>
        <taxon>Lophotrochozoa</taxon>
        <taxon>Mollusca</taxon>
        <taxon>Bivalvia</taxon>
        <taxon>Autobranchia</taxon>
        <taxon>Heteroconchia</taxon>
        <taxon>Palaeoheterodonta</taxon>
        <taxon>Unionida</taxon>
        <taxon>Unionoidea</taxon>
        <taxon>Unionidae</taxon>
        <taxon>Unioninae</taxon>
        <taxon>Sinanodonta</taxon>
    </lineage>
</organism>
<dbReference type="PRINTS" id="PR00625">
    <property type="entry name" value="JDOMAIN"/>
</dbReference>
<evidence type="ECO:0000256" key="1">
    <source>
        <dbReference type="SAM" id="MobiDB-lite"/>
    </source>
</evidence>
<dbReference type="SUPFAM" id="SSF46565">
    <property type="entry name" value="Chaperone J-domain"/>
    <property type="match status" value="1"/>
</dbReference>
<feature type="compositionally biased region" description="Basic and acidic residues" evidence="1">
    <location>
        <begin position="164"/>
        <end position="173"/>
    </location>
</feature>
<evidence type="ECO:0000313" key="3">
    <source>
        <dbReference type="EMBL" id="KAL3857982.1"/>
    </source>
</evidence>
<dbReference type="SMART" id="SM00271">
    <property type="entry name" value="DnaJ"/>
    <property type="match status" value="1"/>
</dbReference>
<feature type="region of interest" description="Disordered" evidence="1">
    <location>
        <begin position="217"/>
        <end position="241"/>
    </location>
</feature>
<dbReference type="AlphaFoldDB" id="A0ABD3V8Q9"/>
<dbReference type="InterPro" id="IPR018253">
    <property type="entry name" value="DnaJ_domain_CS"/>
</dbReference>
<dbReference type="Pfam" id="PF00226">
    <property type="entry name" value="DnaJ"/>
    <property type="match status" value="1"/>
</dbReference>
<dbReference type="EMBL" id="JBJQND010000013">
    <property type="protein sequence ID" value="KAL3857982.1"/>
    <property type="molecule type" value="Genomic_DNA"/>
</dbReference>
<dbReference type="InterPro" id="IPR036869">
    <property type="entry name" value="J_dom_sf"/>
</dbReference>
<dbReference type="PROSITE" id="PS50076">
    <property type="entry name" value="DNAJ_2"/>
    <property type="match status" value="1"/>
</dbReference>
<sequence>MALKYSHRLFHVKSSTYSVHKIPFSYIIDTTSVTEYERGTPRHGKHFSSTGLPVILPVSSLGCGGIPLLRTWFVYKEKNLTHVQIRKYSMNRGQASHYDVLGLPTHSTQAQIKNAFFKLSKLYHPDVNDSKEAVSKFHNILEAYEVLGNVRKRRMYDEGIQNPDDSRYEHAHSPDYTNGFRTSEKFGRQRYQAPPTGRSNIYNFDEFYKQHYGESLRRDRVNKDRMQQRQKEKDMSDKSAGDTVNGMLFTTVLMATLALLFQLAEIYKDYDHKQENKLRKE</sequence>
<feature type="compositionally biased region" description="Basic and acidic residues" evidence="1">
    <location>
        <begin position="217"/>
        <end position="240"/>
    </location>
</feature>
<reference evidence="3 4" key="1">
    <citation type="submission" date="2024-11" db="EMBL/GenBank/DDBJ databases">
        <title>Chromosome-level genome assembly of the freshwater bivalve Anodonta woodiana.</title>
        <authorList>
            <person name="Chen X."/>
        </authorList>
    </citation>
    <scope>NUCLEOTIDE SEQUENCE [LARGE SCALE GENOMIC DNA]</scope>
    <source>
        <strain evidence="3">MN2024</strain>
        <tissue evidence="3">Gills</tissue>
    </source>
</reference>
<comment type="caution">
    <text evidence="3">The sequence shown here is derived from an EMBL/GenBank/DDBJ whole genome shotgun (WGS) entry which is preliminary data.</text>
</comment>
<evidence type="ECO:0000313" key="4">
    <source>
        <dbReference type="Proteomes" id="UP001634394"/>
    </source>
</evidence>
<gene>
    <name evidence="3" type="ORF">ACJMK2_012603</name>
</gene>
<name>A0ABD3V8Q9_SINWO</name>
<accession>A0ABD3V8Q9</accession>
<dbReference type="InterPro" id="IPR001623">
    <property type="entry name" value="DnaJ_domain"/>
</dbReference>
<feature type="region of interest" description="Disordered" evidence="1">
    <location>
        <begin position="161"/>
        <end position="181"/>
    </location>
</feature>
<feature type="domain" description="J" evidence="2">
    <location>
        <begin position="96"/>
        <end position="160"/>
    </location>
</feature>
<dbReference type="PANTHER" id="PTHR44873">
    <property type="entry name" value="DNAJ HOMOLOG SUBFAMILY C MEMBER 30, MITOCHONDRIAL"/>
    <property type="match status" value="1"/>
</dbReference>
<dbReference type="Proteomes" id="UP001634394">
    <property type="component" value="Unassembled WGS sequence"/>
</dbReference>
<dbReference type="CDD" id="cd06257">
    <property type="entry name" value="DnaJ"/>
    <property type="match status" value="1"/>
</dbReference>
<dbReference type="InterPro" id="IPR053025">
    <property type="entry name" value="Mito_ATP_Synthase-Asso"/>
</dbReference>
<proteinExistence type="predicted"/>
<dbReference type="PROSITE" id="PS00636">
    <property type="entry name" value="DNAJ_1"/>
    <property type="match status" value="1"/>
</dbReference>
<dbReference type="Gene3D" id="1.10.287.110">
    <property type="entry name" value="DnaJ domain"/>
    <property type="match status" value="1"/>
</dbReference>